<dbReference type="InterPro" id="IPR011006">
    <property type="entry name" value="CheY-like_superfamily"/>
</dbReference>
<dbReference type="CDD" id="cd17535">
    <property type="entry name" value="REC_NarL-like"/>
    <property type="match status" value="1"/>
</dbReference>
<evidence type="ECO:0000256" key="1">
    <source>
        <dbReference type="ARBA" id="ARBA00022553"/>
    </source>
</evidence>
<dbReference type="RefSeq" id="WP_345420805.1">
    <property type="nucleotide sequence ID" value="NZ_BAABGT010000057.1"/>
</dbReference>
<sequence>MLTGSIEVVVVDDHPVVRDGVAAQLSHHRDIRIIGVATTGEEALSVCGRLRPAVVVLDVRMPDLAAPDIVAGIREVSPVTRILLFTAFPEHVSVASTFTAGAAGLVVKDASLATLATAIHDVVRIGRYRSADDDATGSAAAETALVSAREYDVVRLVASGLTNIEIAEQLQLSSNTVKAYLRTVMRKLDARNRAQLITRARSHGLL</sequence>
<dbReference type="InterPro" id="IPR001789">
    <property type="entry name" value="Sig_transdc_resp-reg_receiver"/>
</dbReference>
<organism evidence="6 7">
    <name type="scientific">Pseudonocardia xishanensis</name>
    <dbReference type="NCBI Taxonomy" id="630995"/>
    <lineage>
        <taxon>Bacteria</taxon>
        <taxon>Bacillati</taxon>
        <taxon>Actinomycetota</taxon>
        <taxon>Actinomycetes</taxon>
        <taxon>Pseudonocardiales</taxon>
        <taxon>Pseudonocardiaceae</taxon>
        <taxon>Pseudonocardia</taxon>
    </lineage>
</organism>
<comment type="caution">
    <text evidence="6">The sequence shown here is derived from an EMBL/GenBank/DDBJ whole genome shotgun (WGS) entry which is preliminary data.</text>
</comment>
<dbReference type="Gene3D" id="3.40.50.2300">
    <property type="match status" value="1"/>
</dbReference>
<evidence type="ECO:0000256" key="3">
    <source>
        <dbReference type="PROSITE-ProRule" id="PRU00169"/>
    </source>
</evidence>
<evidence type="ECO:0000259" key="4">
    <source>
        <dbReference type="PROSITE" id="PS50043"/>
    </source>
</evidence>
<keyword evidence="7" id="KW-1185">Reference proteome</keyword>
<feature type="domain" description="Response regulatory" evidence="5">
    <location>
        <begin position="7"/>
        <end position="123"/>
    </location>
</feature>
<dbReference type="InterPro" id="IPR039420">
    <property type="entry name" value="WalR-like"/>
</dbReference>
<dbReference type="InterPro" id="IPR016032">
    <property type="entry name" value="Sig_transdc_resp-reg_C-effctor"/>
</dbReference>
<feature type="modified residue" description="4-aspartylphosphate" evidence="3">
    <location>
        <position position="58"/>
    </location>
</feature>
<dbReference type="Proteomes" id="UP001501598">
    <property type="component" value="Unassembled WGS sequence"/>
</dbReference>
<evidence type="ECO:0000256" key="2">
    <source>
        <dbReference type="ARBA" id="ARBA00023125"/>
    </source>
</evidence>
<reference evidence="7" key="1">
    <citation type="journal article" date="2019" name="Int. J. Syst. Evol. Microbiol.">
        <title>The Global Catalogue of Microorganisms (GCM) 10K type strain sequencing project: providing services to taxonomists for standard genome sequencing and annotation.</title>
        <authorList>
            <consortium name="The Broad Institute Genomics Platform"/>
            <consortium name="The Broad Institute Genome Sequencing Center for Infectious Disease"/>
            <person name="Wu L."/>
            <person name="Ma J."/>
        </authorList>
    </citation>
    <scope>NUCLEOTIDE SEQUENCE [LARGE SCALE GENOMIC DNA]</scope>
    <source>
        <strain evidence="7">JCM 17906</strain>
    </source>
</reference>
<dbReference type="SMART" id="SM00448">
    <property type="entry name" value="REC"/>
    <property type="match status" value="1"/>
</dbReference>
<dbReference type="PROSITE" id="PS50043">
    <property type="entry name" value="HTH_LUXR_2"/>
    <property type="match status" value="1"/>
</dbReference>
<gene>
    <name evidence="6" type="ORF">GCM10023175_40780</name>
</gene>
<dbReference type="SMART" id="SM00421">
    <property type="entry name" value="HTH_LUXR"/>
    <property type="match status" value="1"/>
</dbReference>
<dbReference type="InterPro" id="IPR000792">
    <property type="entry name" value="Tscrpt_reg_LuxR_C"/>
</dbReference>
<dbReference type="SUPFAM" id="SSF46894">
    <property type="entry name" value="C-terminal effector domain of the bipartite response regulators"/>
    <property type="match status" value="1"/>
</dbReference>
<dbReference type="SUPFAM" id="SSF52172">
    <property type="entry name" value="CheY-like"/>
    <property type="match status" value="1"/>
</dbReference>
<proteinExistence type="predicted"/>
<dbReference type="PROSITE" id="PS50110">
    <property type="entry name" value="RESPONSE_REGULATORY"/>
    <property type="match status" value="1"/>
</dbReference>
<keyword evidence="2" id="KW-0238">DNA-binding</keyword>
<dbReference type="PRINTS" id="PR00038">
    <property type="entry name" value="HTHLUXR"/>
</dbReference>
<dbReference type="PANTHER" id="PTHR43214">
    <property type="entry name" value="TWO-COMPONENT RESPONSE REGULATOR"/>
    <property type="match status" value="1"/>
</dbReference>
<dbReference type="CDD" id="cd06170">
    <property type="entry name" value="LuxR_C_like"/>
    <property type="match status" value="1"/>
</dbReference>
<dbReference type="InterPro" id="IPR058245">
    <property type="entry name" value="NreC/VraR/RcsB-like_REC"/>
</dbReference>
<accession>A0ABP8RWQ0</accession>
<evidence type="ECO:0000313" key="6">
    <source>
        <dbReference type="EMBL" id="GAA4550507.1"/>
    </source>
</evidence>
<keyword evidence="1 3" id="KW-0597">Phosphoprotein</keyword>
<name>A0ABP8RWQ0_9PSEU</name>
<feature type="domain" description="HTH luxR-type" evidence="4">
    <location>
        <begin position="139"/>
        <end position="204"/>
    </location>
</feature>
<dbReference type="EMBL" id="BAABGT010000057">
    <property type="protein sequence ID" value="GAA4550507.1"/>
    <property type="molecule type" value="Genomic_DNA"/>
</dbReference>
<protein>
    <submittedName>
        <fullName evidence="6">Response regulator transcription factor</fullName>
    </submittedName>
</protein>
<dbReference type="Pfam" id="PF00196">
    <property type="entry name" value="GerE"/>
    <property type="match status" value="1"/>
</dbReference>
<dbReference type="Pfam" id="PF00072">
    <property type="entry name" value="Response_reg"/>
    <property type="match status" value="1"/>
</dbReference>
<evidence type="ECO:0000259" key="5">
    <source>
        <dbReference type="PROSITE" id="PS50110"/>
    </source>
</evidence>
<evidence type="ECO:0000313" key="7">
    <source>
        <dbReference type="Proteomes" id="UP001501598"/>
    </source>
</evidence>